<keyword evidence="2" id="KW-1185">Reference proteome</keyword>
<proteinExistence type="predicted"/>
<evidence type="ECO:0000313" key="1">
    <source>
        <dbReference type="EMBL" id="KAK5997902.1"/>
    </source>
</evidence>
<name>A0ABR0T0G3_9HYPO</name>
<dbReference type="EMBL" id="JAVFKD010000001">
    <property type="protein sequence ID" value="KAK5997902.1"/>
    <property type="molecule type" value="Genomic_DNA"/>
</dbReference>
<accession>A0ABR0T0G3</accession>
<dbReference type="Proteomes" id="UP001338125">
    <property type="component" value="Unassembled WGS sequence"/>
</dbReference>
<organism evidence="1 2">
    <name type="scientific">Cladobotryum mycophilum</name>
    <dbReference type="NCBI Taxonomy" id="491253"/>
    <lineage>
        <taxon>Eukaryota</taxon>
        <taxon>Fungi</taxon>
        <taxon>Dikarya</taxon>
        <taxon>Ascomycota</taxon>
        <taxon>Pezizomycotina</taxon>
        <taxon>Sordariomycetes</taxon>
        <taxon>Hypocreomycetidae</taxon>
        <taxon>Hypocreales</taxon>
        <taxon>Hypocreaceae</taxon>
        <taxon>Cladobotryum</taxon>
    </lineage>
</organism>
<sequence length="136" mass="15104">MRACVITKSLEQIVKITFFYRRGHTEEDQSSAIHDSRPSSAVIRNMLREGSATSFGNSGYSGIWLLREVVWGSGLPAGLSGQKLRMRGHIAVPGYVTTVPKKSLEYASMVFFLSCWLRQSTKSPIKSIAAGNQQYM</sequence>
<comment type="caution">
    <text evidence="1">The sequence shown here is derived from an EMBL/GenBank/DDBJ whole genome shotgun (WGS) entry which is preliminary data.</text>
</comment>
<gene>
    <name evidence="1" type="ORF">PT974_00268</name>
</gene>
<protein>
    <submittedName>
        <fullName evidence="1">Uncharacterized protein</fullName>
    </submittedName>
</protein>
<evidence type="ECO:0000313" key="2">
    <source>
        <dbReference type="Proteomes" id="UP001338125"/>
    </source>
</evidence>
<reference evidence="1 2" key="1">
    <citation type="submission" date="2024-01" db="EMBL/GenBank/DDBJ databases">
        <title>Complete genome of Cladobotryum mycophilum ATHUM6906.</title>
        <authorList>
            <person name="Christinaki A.C."/>
            <person name="Myridakis A.I."/>
            <person name="Kouvelis V.N."/>
        </authorList>
    </citation>
    <scope>NUCLEOTIDE SEQUENCE [LARGE SCALE GENOMIC DNA]</scope>
    <source>
        <strain evidence="1 2">ATHUM6906</strain>
    </source>
</reference>